<accession>A0ACB8A8W6</accession>
<sequence>MATPEQLQTVPLDIGATSHEKLDQPILDMLDCMGLNNVPPDQLEISQLTMILSFLVISSNSLLDDRYCNPQLLQGRSDIQEAIRKAFKERSFANIRNLTILWSPQAVALAPRQIKSSLNQFADLQKSFIRPYHGAAVDGFYEYLTKCNNKFSTSSPSPYYAKFCSIVQSSGTGKSRLMTECCAFFTALFATLRNDLKSLATPSYFNQAVNQWTESMCDMASSSRRKFFSKVDVKYKELLSSIKEQMVRSESELLVEDATDKMKGLNLADEPSGPNKAPMLAGGPAMIQEYKNMIHDLQDLLVGSKHHPKLVIAFDEAHPLILEQAHFRPAHILCRVINAYSRHSREDVPVWVVFASTTSKVANFQHPRSYVSAQSPSVSLSDDSLRVAEGGQLLFPPYTLLGWDQNANRVYDITPNSVAKFDHIIGFGRPLKWKGAVLAGSLPPLPSSSRYGSSFGRSLSQRFGLDICPGHPESVSYLEKGITSHLRICLGTTEDQMRKYTSYPSEPFLSCVAANLLHANGALRSVLGILADKVDSGMFKIGQNGELASRLLWLLAKDRYVRDKVHPGVTKVPTAAEEAFQNAYINFSHWVSMKEDFSPLENAKNVADIESPYCANLTLRHWLRTSAVQCYHRQPDIDKMIPIFFDTQKDGDDENHISHLFISDNAGQKSSKRILNSIQRHKLLTKSDPKSNLPYIAVVLDLGVENESFKLTATYPEPDKSQTNDYCLRVYATGRDLLSAPFLNECPDMANVLKHLVMRHHSLGYEEPFAKHLQDQMAFGSTSLERHMRWEAGKDGLQLK</sequence>
<keyword evidence="2" id="KW-1185">Reference proteome</keyword>
<comment type="caution">
    <text evidence="1">The sequence shown here is derived from an EMBL/GenBank/DDBJ whole genome shotgun (WGS) entry which is preliminary data.</text>
</comment>
<organism evidence="1 2">
    <name type="scientific">Hygrophoropsis aurantiaca</name>
    <dbReference type="NCBI Taxonomy" id="72124"/>
    <lineage>
        <taxon>Eukaryota</taxon>
        <taxon>Fungi</taxon>
        <taxon>Dikarya</taxon>
        <taxon>Basidiomycota</taxon>
        <taxon>Agaricomycotina</taxon>
        <taxon>Agaricomycetes</taxon>
        <taxon>Agaricomycetidae</taxon>
        <taxon>Boletales</taxon>
        <taxon>Coniophorineae</taxon>
        <taxon>Hygrophoropsidaceae</taxon>
        <taxon>Hygrophoropsis</taxon>
    </lineage>
</organism>
<protein>
    <submittedName>
        <fullName evidence="1">Uncharacterized protein</fullName>
    </submittedName>
</protein>
<reference evidence="1" key="1">
    <citation type="journal article" date="2021" name="New Phytol.">
        <title>Evolutionary innovations through gain and loss of genes in the ectomycorrhizal Boletales.</title>
        <authorList>
            <person name="Wu G."/>
            <person name="Miyauchi S."/>
            <person name="Morin E."/>
            <person name="Kuo A."/>
            <person name="Drula E."/>
            <person name="Varga T."/>
            <person name="Kohler A."/>
            <person name="Feng B."/>
            <person name="Cao Y."/>
            <person name="Lipzen A."/>
            <person name="Daum C."/>
            <person name="Hundley H."/>
            <person name="Pangilinan J."/>
            <person name="Johnson J."/>
            <person name="Barry K."/>
            <person name="LaButti K."/>
            <person name="Ng V."/>
            <person name="Ahrendt S."/>
            <person name="Min B."/>
            <person name="Choi I.G."/>
            <person name="Park H."/>
            <person name="Plett J.M."/>
            <person name="Magnuson J."/>
            <person name="Spatafora J.W."/>
            <person name="Nagy L.G."/>
            <person name="Henrissat B."/>
            <person name="Grigoriev I.V."/>
            <person name="Yang Z.L."/>
            <person name="Xu J."/>
            <person name="Martin F.M."/>
        </authorList>
    </citation>
    <scope>NUCLEOTIDE SEQUENCE</scope>
    <source>
        <strain evidence="1">ATCC 28755</strain>
    </source>
</reference>
<evidence type="ECO:0000313" key="1">
    <source>
        <dbReference type="EMBL" id="KAH7909921.1"/>
    </source>
</evidence>
<proteinExistence type="predicted"/>
<evidence type="ECO:0000313" key="2">
    <source>
        <dbReference type="Proteomes" id="UP000790377"/>
    </source>
</evidence>
<gene>
    <name evidence="1" type="ORF">BJ138DRAFT_1102282</name>
</gene>
<name>A0ACB8A8W6_9AGAM</name>
<dbReference type="Proteomes" id="UP000790377">
    <property type="component" value="Unassembled WGS sequence"/>
</dbReference>
<dbReference type="EMBL" id="MU267735">
    <property type="protein sequence ID" value="KAH7909921.1"/>
    <property type="molecule type" value="Genomic_DNA"/>
</dbReference>